<evidence type="ECO:0000256" key="2">
    <source>
        <dbReference type="ARBA" id="ARBA00022475"/>
    </source>
</evidence>
<evidence type="ECO:0000256" key="3">
    <source>
        <dbReference type="ARBA" id="ARBA00022692"/>
    </source>
</evidence>
<comment type="subcellular location">
    <subcellularLocation>
        <location evidence="1">Cell membrane</location>
        <topology evidence="1">Multi-pass membrane protein</topology>
    </subcellularLocation>
</comment>
<evidence type="ECO:0000256" key="5">
    <source>
        <dbReference type="ARBA" id="ARBA00023136"/>
    </source>
</evidence>
<name>A0ABT6CAE7_9MICO</name>
<feature type="domain" description="RDD" evidence="7">
    <location>
        <begin position="36"/>
        <end position="145"/>
    </location>
</feature>
<dbReference type="PANTHER" id="PTHR36115">
    <property type="entry name" value="PROLINE-RICH ANTIGEN HOMOLOG-RELATED"/>
    <property type="match status" value="1"/>
</dbReference>
<sequence>MVDRRDMGSWLQGDDAHETTYAGERLGLPAQGPGSLAGLGPRVVALLIDWAVCSLIAAAFLGYRLGGQGATGFAPLLVFAVENVLLVGTVGFTLGHRVLGMRVTRPDGGVAGPVAGAIRTLLLCLVIPAVIWDRDQRGLHDRAAGTVLVRTR</sequence>
<proteinExistence type="predicted"/>
<dbReference type="PANTHER" id="PTHR36115:SF6">
    <property type="entry name" value="PROLINE-RICH ANTIGEN HOMOLOG"/>
    <property type="match status" value="1"/>
</dbReference>
<comment type="caution">
    <text evidence="8">The sequence shown here is derived from an EMBL/GenBank/DDBJ whole genome shotgun (WGS) entry which is preliminary data.</text>
</comment>
<feature type="transmembrane region" description="Helical" evidence="6">
    <location>
        <begin position="114"/>
        <end position="132"/>
    </location>
</feature>
<feature type="transmembrane region" description="Helical" evidence="6">
    <location>
        <begin position="43"/>
        <end position="61"/>
    </location>
</feature>
<keyword evidence="4 6" id="KW-1133">Transmembrane helix</keyword>
<dbReference type="InterPro" id="IPR051791">
    <property type="entry name" value="Pra-immunoreactive"/>
</dbReference>
<evidence type="ECO:0000256" key="1">
    <source>
        <dbReference type="ARBA" id="ARBA00004651"/>
    </source>
</evidence>
<keyword evidence="3 6" id="KW-0812">Transmembrane</keyword>
<dbReference type="EMBL" id="JAROAV010000027">
    <property type="protein sequence ID" value="MDF8264266.1"/>
    <property type="molecule type" value="Genomic_DNA"/>
</dbReference>
<protein>
    <submittedName>
        <fullName evidence="8">RDD family protein</fullName>
    </submittedName>
</protein>
<feature type="transmembrane region" description="Helical" evidence="6">
    <location>
        <begin position="73"/>
        <end position="94"/>
    </location>
</feature>
<evidence type="ECO:0000256" key="6">
    <source>
        <dbReference type="SAM" id="Phobius"/>
    </source>
</evidence>
<evidence type="ECO:0000259" key="7">
    <source>
        <dbReference type="Pfam" id="PF06271"/>
    </source>
</evidence>
<evidence type="ECO:0000313" key="9">
    <source>
        <dbReference type="Proteomes" id="UP001528912"/>
    </source>
</evidence>
<dbReference type="InterPro" id="IPR016795">
    <property type="entry name" value="UCP021697"/>
</dbReference>
<dbReference type="Pfam" id="PF06271">
    <property type="entry name" value="RDD"/>
    <property type="match status" value="1"/>
</dbReference>
<dbReference type="Proteomes" id="UP001528912">
    <property type="component" value="Unassembled WGS sequence"/>
</dbReference>
<dbReference type="PIRSF" id="PIRSF021697">
    <property type="entry name" value="UCP021697"/>
    <property type="match status" value="1"/>
</dbReference>
<evidence type="ECO:0000313" key="8">
    <source>
        <dbReference type="EMBL" id="MDF8264266.1"/>
    </source>
</evidence>
<keyword evidence="9" id="KW-1185">Reference proteome</keyword>
<accession>A0ABT6CAE7</accession>
<dbReference type="RefSeq" id="WP_275239013.1">
    <property type="nucleotide sequence ID" value="NZ_JARFJC010000031.1"/>
</dbReference>
<organism evidence="8 9">
    <name type="scientific">Luteipulveratus flavus</name>
    <dbReference type="NCBI Taxonomy" id="3031728"/>
    <lineage>
        <taxon>Bacteria</taxon>
        <taxon>Bacillati</taxon>
        <taxon>Actinomycetota</taxon>
        <taxon>Actinomycetes</taxon>
        <taxon>Micrococcales</taxon>
        <taxon>Dermacoccaceae</taxon>
        <taxon>Luteipulveratus</taxon>
    </lineage>
</organism>
<keyword evidence="2" id="KW-1003">Cell membrane</keyword>
<keyword evidence="5 6" id="KW-0472">Membrane</keyword>
<gene>
    <name evidence="8" type="ORF">P4R38_08435</name>
</gene>
<dbReference type="InterPro" id="IPR010432">
    <property type="entry name" value="RDD"/>
</dbReference>
<evidence type="ECO:0000256" key="4">
    <source>
        <dbReference type="ARBA" id="ARBA00022989"/>
    </source>
</evidence>
<reference evidence="8 9" key="1">
    <citation type="submission" date="2023-03" db="EMBL/GenBank/DDBJ databases">
        <title>YIM 133296 draft genome.</title>
        <authorList>
            <person name="Xiong L."/>
        </authorList>
    </citation>
    <scope>NUCLEOTIDE SEQUENCE [LARGE SCALE GENOMIC DNA]</scope>
    <source>
        <strain evidence="8 9">YIM 133296</strain>
    </source>
</reference>